<accession>A0A1I5R1J4</accession>
<name>A0A1I5R1J4_9BACT</name>
<evidence type="ECO:0000313" key="3">
    <source>
        <dbReference type="EMBL" id="SFP51926.1"/>
    </source>
</evidence>
<reference evidence="3 4" key="1">
    <citation type="submission" date="2016-10" db="EMBL/GenBank/DDBJ databases">
        <authorList>
            <person name="de Groot N.N."/>
        </authorList>
    </citation>
    <scope>NUCLEOTIDE SEQUENCE [LARGE SCALE GENOMIC DNA]</scope>
    <source>
        <strain evidence="3 4">DSM 28286</strain>
    </source>
</reference>
<dbReference type="Gene3D" id="3.50.30.40">
    <property type="entry name" value="Ribonuclease E inhibitor RraA/RraA-like"/>
    <property type="match status" value="1"/>
</dbReference>
<dbReference type="SUPFAM" id="SSF89562">
    <property type="entry name" value="RraA-like"/>
    <property type="match status" value="1"/>
</dbReference>
<dbReference type="Pfam" id="PF17116">
    <property type="entry name" value="T9SS_plug_1st"/>
    <property type="match status" value="1"/>
</dbReference>
<protein>
    <submittedName>
        <fullName evidence="3">Demethylmenaquinone methyltransferase</fullName>
    </submittedName>
</protein>
<keyword evidence="3" id="KW-0489">Methyltransferase</keyword>
<dbReference type="EMBL" id="FOXQ01000001">
    <property type="protein sequence ID" value="SFP51926.1"/>
    <property type="molecule type" value="Genomic_DNA"/>
</dbReference>
<dbReference type="AlphaFoldDB" id="A0A1I5R1J4"/>
<feature type="domain" description="Type 9 secretion system plug protein N-terminal" evidence="2">
    <location>
        <begin position="30"/>
        <end position="127"/>
    </location>
</feature>
<proteinExistence type="predicted"/>
<dbReference type="InterPro" id="IPR036704">
    <property type="entry name" value="RraA/RraA-like_sf"/>
</dbReference>
<feature type="chain" id="PRO_5011670896" evidence="1">
    <location>
        <begin position="20"/>
        <end position="175"/>
    </location>
</feature>
<gene>
    <name evidence="3" type="ORF">SAMN05444277_1011</name>
</gene>
<dbReference type="STRING" id="1465490.SAMN05444277_1011"/>
<sequence length="175" mass="19690">MKTVFAFIAIVLFTFNLHAQQPDKIYMPNIHGVKLFLTGNQDAYPVIKLNAVSSLELHFDDLGGGIKNYNYTYVLCDANWQPANLSPFDYLEGFTQGKLMQYRNSSVAKTKYVHYQATLQIADVTIKPGDIILGDIDGVLVVPRNIAYDVLLRAEEIHENEKRIFFMGKRGAVGA</sequence>
<keyword evidence="3" id="KW-0808">Transferase</keyword>
<dbReference type="Proteomes" id="UP000199031">
    <property type="component" value="Unassembled WGS sequence"/>
</dbReference>
<dbReference type="InterPro" id="IPR031345">
    <property type="entry name" value="T9SS_Plug_N"/>
</dbReference>
<dbReference type="GO" id="GO:0008168">
    <property type="term" value="F:methyltransferase activity"/>
    <property type="evidence" value="ECO:0007669"/>
    <property type="project" value="UniProtKB-KW"/>
</dbReference>
<dbReference type="GO" id="GO:0032259">
    <property type="term" value="P:methylation"/>
    <property type="evidence" value="ECO:0007669"/>
    <property type="project" value="UniProtKB-KW"/>
</dbReference>
<organism evidence="3 4">
    <name type="scientific">Parafilimonas terrae</name>
    <dbReference type="NCBI Taxonomy" id="1465490"/>
    <lineage>
        <taxon>Bacteria</taxon>
        <taxon>Pseudomonadati</taxon>
        <taxon>Bacteroidota</taxon>
        <taxon>Chitinophagia</taxon>
        <taxon>Chitinophagales</taxon>
        <taxon>Chitinophagaceae</taxon>
        <taxon>Parafilimonas</taxon>
    </lineage>
</organism>
<evidence type="ECO:0000256" key="1">
    <source>
        <dbReference type="SAM" id="SignalP"/>
    </source>
</evidence>
<evidence type="ECO:0000259" key="2">
    <source>
        <dbReference type="Pfam" id="PF17116"/>
    </source>
</evidence>
<feature type="signal peptide" evidence="1">
    <location>
        <begin position="1"/>
        <end position="19"/>
    </location>
</feature>
<evidence type="ECO:0000313" key="4">
    <source>
        <dbReference type="Proteomes" id="UP000199031"/>
    </source>
</evidence>
<keyword evidence="4" id="KW-1185">Reference proteome</keyword>
<keyword evidence="1" id="KW-0732">Signal</keyword>